<keyword evidence="5" id="KW-1185">Reference proteome</keyword>
<comment type="caution">
    <text evidence="4">The sequence shown here is derived from an EMBL/GenBank/DDBJ whole genome shotgun (WGS) entry which is preliminary data.</text>
</comment>
<dbReference type="SUPFAM" id="SSF52540">
    <property type="entry name" value="P-loop containing nucleoside triphosphate hydrolases"/>
    <property type="match status" value="1"/>
</dbReference>
<evidence type="ECO:0000259" key="2">
    <source>
        <dbReference type="Pfam" id="PF02374"/>
    </source>
</evidence>
<proteinExistence type="inferred from homology"/>
<dbReference type="InterPro" id="IPR025723">
    <property type="entry name" value="ArsA/GET3_ATPase-like"/>
</dbReference>
<dbReference type="Pfam" id="PF02374">
    <property type="entry name" value="ArsA_ATPase"/>
    <property type="match status" value="2"/>
</dbReference>
<dbReference type="InterPro" id="IPR016300">
    <property type="entry name" value="ATPase_ArsA/GET3"/>
</dbReference>
<gene>
    <name evidence="4" type="ORF">QOZ88_18110</name>
</gene>
<dbReference type="RefSeq" id="WP_306001118.1">
    <property type="nucleotide sequence ID" value="NZ_JASNFN010000025.1"/>
</dbReference>
<name>A0ABT9IHL4_9ACTN</name>
<comment type="similarity">
    <text evidence="1">Belongs to the arsA ATPase family.</text>
</comment>
<organism evidence="4 5">
    <name type="scientific">Blastococcus carthaginiensis</name>
    <dbReference type="NCBI Taxonomy" id="3050034"/>
    <lineage>
        <taxon>Bacteria</taxon>
        <taxon>Bacillati</taxon>
        <taxon>Actinomycetota</taxon>
        <taxon>Actinomycetes</taxon>
        <taxon>Geodermatophilales</taxon>
        <taxon>Geodermatophilaceae</taxon>
        <taxon>Blastococcus</taxon>
    </lineage>
</organism>
<dbReference type="Gene3D" id="2.60.40.790">
    <property type="match status" value="1"/>
</dbReference>
<feature type="domain" description="ArsA/GET3 Anion-transporting ATPase-like" evidence="2">
    <location>
        <begin position="103"/>
        <end position="271"/>
    </location>
</feature>
<dbReference type="Pfam" id="PF17886">
    <property type="entry name" value="ArsA_HSP20"/>
    <property type="match status" value="1"/>
</dbReference>
<dbReference type="Gene3D" id="3.40.50.300">
    <property type="entry name" value="P-loop containing nucleotide triphosphate hydrolases"/>
    <property type="match status" value="1"/>
</dbReference>
<dbReference type="InterPro" id="IPR008978">
    <property type="entry name" value="HSP20-like_chaperone"/>
</dbReference>
<accession>A0ABT9IHL4</accession>
<dbReference type="Proteomes" id="UP001233673">
    <property type="component" value="Unassembled WGS sequence"/>
</dbReference>
<evidence type="ECO:0000256" key="1">
    <source>
        <dbReference type="ARBA" id="ARBA00011040"/>
    </source>
</evidence>
<protein>
    <submittedName>
        <fullName evidence="4">ArsA-related P-loop ATPase</fullName>
    </submittedName>
</protein>
<dbReference type="EMBL" id="JASNFN010000025">
    <property type="protein sequence ID" value="MDP5184555.1"/>
    <property type="molecule type" value="Genomic_DNA"/>
</dbReference>
<feature type="domain" description="ArsA HSP20-like" evidence="3">
    <location>
        <begin position="296"/>
        <end position="349"/>
    </location>
</feature>
<dbReference type="InterPro" id="IPR027417">
    <property type="entry name" value="P-loop_NTPase"/>
</dbReference>
<dbReference type="PANTHER" id="PTHR10803:SF3">
    <property type="entry name" value="ATPASE GET3"/>
    <property type="match status" value="1"/>
</dbReference>
<evidence type="ECO:0000313" key="4">
    <source>
        <dbReference type="EMBL" id="MDP5184555.1"/>
    </source>
</evidence>
<reference evidence="5" key="1">
    <citation type="submission" date="2023-05" db="EMBL/GenBank/DDBJ databases">
        <title>Draft genome of Pseudofrankia sp. BMG5.37.</title>
        <authorList>
            <person name="Gtari M."/>
            <person name="Ghodhbane F."/>
            <person name="Sbissi I."/>
        </authorList>
    </citation>
    <scope>NUCLEOTIDE SEQUENCE [LARGE SCALE GENOMIC DNA]</scope>
    <source>
        <strain evidence="5">BMG 814</strain>
    </source>
</reference>
<evidence type="ECO:0000313" key="5">
    <source>
        <dbReference type="Proteomes" id="UP001233673"/>
    </source>
</evidence>
<sequence length="382" mass="39226">MRTLLVTGSGGAGSSTVAAAAAVRAAREGRSTLLLSRQPAPVPGLDEVPGLHVRRVDGRRAVEELWGAHAGALGALLPHLDLPPATSVVPVPGAGELALLAALGAADADLVVVDAGPLADGLALAALPGSLRWWLDQALPPTARALAAVRTASVAAGAVRRGPLDTVLDLLPAVEGLLARDRLADPTDTAVWLTTAAQRSAVPPVRRAATVLGLHGLRVAAVLARVLLTAGTGEWWSARAAEQDAARSGLAEVAPVHEVPELPVPPVDVTGAVALLGGLELPASGGPVPPAPQRGEGGWRLAVPLPFAERAEVGLTRWGDDLVVSVGEDRRSLRLDSLLRRCEVTGGRLLAPGAAAARLEISFRPDPQQWPADLLAAEERTR</sequence>
<dbReference type="InterPro" id="IPR040612">
    <property type="entry name" value="ArsA_HSP20-like"/>
</dbReference>
<dbReference type="PANTHER" id="PTHR10803">
    <property type="entry name" value="ARSENICAL PUMP-DRIVING ATPASE ARSENITE-TRANSLOCATING ATPASE"/>
    <property type="match status" value="1"/>
</dbReference>
<evidence type="ECO:0000259" key="3">
    <source>
        <dbReference type="Pfam" id="PF17886"/>
    </source>
</evidence>
<feature type="domain" description="ArsA/GET3 Anion-transporting ATPase-like" evidence="2">
    <location>
        <begin position="1"/>
        <end position="41"/>
    </location>
</feature>